<dbReference type="Pfam" id="PF21373">
    <property type="entry name" value="ZNHIT3_C"/>
    <property type="match status" value="1"/>
</dbReference>
<dbReference type="AlphaFoldDB" id="A0A4Y7LSA0"/>
<name>A0A4Y7LSA0_9CRUS</name>
<keyword evidence="1" id="KW-0862">Zinc</keyword>
<dbReference type="CDD" id="cd23024">
    <property type="entry name" value="zf-HIT_ZNHIT2-3"/>
    <property type="match status" value="1"/>
</dbReference>
<protein>
    <submittedName>
        <fullName evidence="3">EOG090X0JQ4</fullName>
    </submittedName>
</protein>
<evidence type="ECO:0000259" key="2">
    <source>
        <dbReference type="PROSITE" id="PS51083"/>
    </source>
</evidence>
<sequence length="165" mass="18865">MMQSKHSKYISKLQPTEVYRWICSEIVGSFQLCNTNPFKYKCPTCFIKYCSLPCFTDHRQTPCQKPQLVAAVEKVSSLPPMKYKFPSADTVPVEKLEELVNNADLKECLSNPHLRTMLTSLVKSDTPDQAIKDAMQEPIFIELAHACLQVVEPQKVQPQEESDRK</sequence>
<organism evidence="3">
    <name type="scientific">Eubosmina coregoni</name>
    <dbReference type="NCBI Taxonomy" id="186181"/>
    <lineage>
        <taxon>Eukaryota</taxon>
        <taxon>Metazoa</taxon>
        <taxon>Ecdysozoa</taxon>
        <taxon>Arthropoda</taxon>
        <taxon>Crustacea</taxon>
        <taxon>Branchiopoda</taxon>
        <taxon>Diplostraca</taxon>
        <taxon>Cladocera</taxon>
        <taxon>Anomopoda</taxon>
        <taxon>Bosminidae</taxon>
        <taxon>Eubosmina</taxon>
    </lineage>
</organism>
<feature type="domain" description="HIT-type" evidence="2">
    <location>
        <begin position="30"/>
        <end position="63"/>
    </location>
</feature>
<accession>A0A4Y7LSA0</accession>
<proteinExistence type="evidence at transcript level"/>
<evidence type="ECO:0000256" key="1">
    <source>
        <dbReference type="PROSITE-ProRule" id="PRU00453"/>
    </source>
</evidence>
<evidence type="ECO:0000313" key="3">
    <source>
        <dbReference type="EMBL" id="SVE70193.1"/>
    </source>
</evidence>
<dbReference type="InterPro" id="IPR048371">
    <property type="entry name" value="ZNHIT3_C"/>
</dbReference>
<dbReference type="PROSITE" id="PS51083">
    <property type="entry name" value="ZF_HIT"/>
    <property type="match status" value="1"/>
</dbReference>
<dbReference type="Gene3D" id="3.30.60.190">
    <property type="match status" value="1"/>
</dbReference>
<keyword evidence="1" id="KW-0479">Metal-binding</keyword>
<gene>
    <name evidence="3" type="primary">EOG090X0JQ4</name>
</gene>
<keyword evidence="1" id="KW-0863">Zinc-finger</keyword>
<dbReference type="InterPro" id="IPR007529">
    <property type="entry name" value="Znf_HIT"/>
</dbReference>
<dbReference type="Pfam" id="PF04438">
    <property type="entry name" value="zf-HIT"/>
    <property type="match status" value="1"/>
</dbReference>
<dbReference type="GO" id="GO:0008270">
    <property type="term" value="F:zinc ion binding"/>
    <property type="evidence" value="ECO:0007669"/>
    <property type="project" value="UniProtKB-UniRule"/>
</dbReference>
<dbReference type="EMBL" id="LR000574">
    <property type="protein sequence ID" value="SVE70193.1"/>
    <property type="molecule type" value="mRNA"/>
</dbReference>
<reference evidence="3" key="1">
    <citation type="submission" date="2018-08" db="EMBL/GenBank/DDBJ databases">
        <authorList>
            <person name="Cornetti L."/>
        </authorList>
    </citation>
    <scope>NUCLEOTIDE SEQUENCE</scope>
    <source>
        <strain evidence="3">FI-BAL1-1</strain>
    </source>
</reference>
<dbReference type="SUPFAM" id="SSF144232">
    <property type="entry name" value="HIT/MYND zinc finger-like"/>
    <property type="match status" value="1"/>
</dbReference>